<comment type="caution">
    <text evidence="5">The sequence shown here is derived from an EMBL/GenBank/DDBJ whole genome shotgun (WGS) entry which is preliminary data.</text>
</comment>
<dbReference type="InterPro" id="IPR008567">
    <property type="entry name" value="BKACE"/>
</dbReference>
<evidence type="ECO:0000256" key="4">
    <source>
        <dbReference type="ARBA" id="ARBA00022833"/>
    </source>
</evidence>
<keyword evidence="3" id="KW-0479">Metal-binding</keyword>
<sequence length="289" mass="30796">MGPVVIECAINGATPKSANPHVPVEPSEITADALACIEAGAAIIHNHIDRYGIGVAEAAERYLQAWRPVLAARPDALLYPTIHFGAGFSISYEHLIPLAAAGMRVGLADPGSVNLGGTDADGLPTGDLVYRNSFQTISRAFEICRDAGLGPSLAIYEPGFLRTTLAWWRAGRLPQGAMIKLYFSTELGYLGAPFGLPPTERALDAYLELLDGCDIPWAVSVVGGDLCASPVARLALERGGHLHLGLEFYRGERTPTNVELVTEAADLCRQFGRAIATPDEAAQILRLPL</sequence>
<keyword evidence="2" id="KW-0808">Transferase</keyword>
<dbReference type="GO" id="GO:0043720">
    <property type="term" value="F:3-keto-5-aminohexanoate cleavage activity"/>
    <property type="evidence" value="ECO:0007669"/>
    <property type="project" value="InterPro"/>
</dbReference>
<dbReference type="OrthoDB" id="9063716at2"/>
<keyword evidence="4" id="KW-0862">Zinc</keyword>
<dbReference type="AlphaFoldDB" id="A0A1A6BII2"/>
<reference evidence="5 6" key="1">
    <citation type="submission" date="2016-06" db="EMBL/GenBank/DDBJ databases">
        <authorList>
            <person name="Kjaerup R.B."/>
            <person name="Dalgaard T.S."/>
            <person name="Juul-Madsen H.R."/>
        </authorList>
    </citation>
    <scope>NUCLEOTIDE SEQUENCE [LARGE SCALE GENOMIC DNA]</scope>
    <source>
        <strain evidence="5 6">1245752.6</strain>
    </source>
</reference>
<comment type="cofactor">
    <cofactor evidence="1">
        <name>Zn(2+)</name>
        <dbReference type="ChEBI" id="CHEBI:29105"/>
    </cofactor>
</comment>
<protein>
    <recommendedName>
        <fullName evidence="7">3-keto-5-aminohexanoate cleavage protein</fullName>
    </recommendedName>
</protein>
<name>A0A1A6BII2_MYCGO</name>
<evidence type="ECO:0008006" key="7">
    <source>
        <dbReference type="Google" id="ProtNLM"/>
    </source>
</evidence>
<dbReference type="EMBL" id="MAEM01000219">
    <property type="protein sequence ID" value="OBS02135.1"/>
    <property type="molecule type" value="Genomic_DNA"/>
</dbReference>
<dbReference type="PANTHER" id="PTHR37418:SF2">
    <property type="entry name" value="3-KETO-5-AMINOHEXANOATE CLEAVAGE ENZYME"/>
    <property type="match status" value="1"/>
</dbReference>
<evidence type="ECO:0000313" key="5">
    <source>
        <dbReference type="EMBL" id="OBS02135.1"/>
    </source>
</evidence>
<evidence type="ECO:0000256" key="3">
    <source>
        <dbReference type="ARBA" id="ARBA00022723"/>
    </source>
</evidence>
<evidence type="ECO:0000313" key="6">
    <source>
        <dbReference type="Proteomes" id="UP000093757"/>
    </source>
</evidence>
<evidence type="ECO:0000256" key="2">
    <source>
        <dbReference type="ARBA" id="ARBA00022679"/>
    </source>
</evidence>
<accession>A0A1A6BII2</accession>
<dbReference type="GO" id="GO:0046872">
    <property type="term" value="F:metal ion binding"/>
    <property type="evidence" value="ECO:0007669"/>
    <property type="project" value="UniProtKB-KW"/>
</dbReference>
<proteinExistence type="predicted"/>
<dbReference type="Gene3D" id="3.20.20.70">
    <property type="entry name" value="Aldolase class I"/>
    <property type="match status" value="1"/>
</dbReference>
<organism evidence="5 6">
    <name type="scientific">Mycobacterium gordonae</name>
    <dbReference type="NCBI Taxonomy" id="1778"/>
    <lineage>
        <taxon>Bacteria</taxon>
        <taxon>Bacillati</taxon>
        <taxon>Actinomycetota</taxon>
        <taxon>Actinomycetes</taxon>
        <taxon>Mycobacteriales</taxon>
        <taxon>Mycobacteriaceae</taxon>
        <taxon>Mycobacterium</taxon>
    </lineage>
</organism>
<dbReference type="InterPro" id="IPR013785">
    <property type="entry name" value="Aldolase_TIM"/>
</dbReference>
<dbReference type="PANTHER" id="PTHR37418">
    <property type="entry name" value="3-KETO-5-AMINOHEXANOATE CLEAVAGE ENZYME-RELATED"/>
    <property type="match status" value="1"/>
</dbReference>
<gene>
    <name evidence="5" type="ORF">A9W98_16445</name>
</gene>
<dbReference type="RefSeq" id="WP_065133619.1">
    <property type="nucleotide sequence ID" value="NZ_MAEM01000219.1"/>
</dbReference>
<dbReference type="Pfam" id="PF05853">
    <property type="entry name" value="BKACE"/>
    <property type="match status" value="1"/>
</dbReference>
<evidence type="ECO:0000256" key="1">
    <source>
        <dbReference type="ARBA" id="ARBA00001947"/>
    </source>
</evidence>
<dbReference type="Proteomes" id="UP000093757">
    <property type="component" value="Unassembled WGS sequence"/>
</dbReference>